<dbReference type="AlphaFoldDB" id="A0AAU9JB16"/>
<protein>
    <submittedName>
        <fullName evidence="1">Uncharacterized protein</fullName>
    </submittedName>
</protein>
<dbReference type="EMBL" id="CAJZBQ010000032">
    <property type="protein sequence ID" value="CAG9322421.1"/>
    <property type="molecule type" value="Genomic_DNA"/>
</dbReference>
<comment type="caution">
    <text evidence="1">The sequence shown here is derived from an EMBL/GenBank/DDBJ whole genome shotgun (WGS) entry which is preliminary data.</text>
</comment>
<evidence type="ECO:0000313" key="1">
    <source>
        <dbReference type="EMBL" id="CAG9322421.1"/>
    </source>
</evidence>
<dbReference type="Proteomes" id="UP001162131">
    <property type="component" value="Unassembled WGS sequence"/>
</dbReference>
<name>A0AAU9JB16_9CILI</name>
<dbReference type="PANTHER" id="PTHR39767">
    <property type="entry name" value="CALCIUM/CALMODULIN-BINDING MEMBRANE PROTEIN PCM4-RELATED"/>
    <property type="match status" value="1"/>
</dbReference>
<keyword evidence="2" id="KW-1185">Reference proteome</keyword>
<dbReference type="PANTHER" id="PTHR39767:SF2">
    <property type="entry name" value="CHROMOSOME UNDETERMINED SCAFFOLD_1, WHOLE GENOME SHOTGUN SEQUENCE"/>
    <property type="match status" value="1"/>
</dbReference>
<organism evidence="1 2">
    <name type="scientific">Blepharisma stoltei</name>
    <dbReference type="NCBI Taxonomy" id="1481888"/>
    <lineage>
        <taxon>Eukaryota</taxon>
        <taxon>Sar</taxon>
        <taxon>Alveolata</taxon>
        <taxon>Ciliophora</taxon>
        <taxon>Postciliodesmatophora</taxon>
        <taxon>Heterotrichea</taxon>
        <taxon>Heterotrichida</taxon>
        <taxon>Blepharismidae</taxon>
        <taxon>Blepharisma</taxon>
    </lineage>
</organism>
<gene>
    <name evidence="1" type="ORF">BSTOLATCC_MIC31554</name>
</gene>
<reference evidence="1" key="1">
    <citation type="submission" date="2021-09" db="EMBL/GenBank/DDBJ databases">
        <authorList>
            <consortium name="AG Swart"/>
            <person name="Singh M."/>
            <person name="Singh A."/>
            <person name="Seah K."/>
            <person name="Emmerich C."/>
        </authorList>
    </citation>
    <scope>NUCLEOTIDE SEQUENCE</scope>
    <source>
        <strain evidence="1">ATCC30299</strain>
    </source>
</reference>
<evidence type="ECO:0000313" key="2">
    <source>
        <dbReference type="Proteomes" id="UP001162131"/>
    </source>
</evidence>
<proteinExistence type="predicted"/>
<accession>A0AAU9JB16</accession>
<sequence length="244" mass="26808">MFIFLLIPFALAGTTINGDFDVHGIVSCSSIQSESLETDGDISISSSLKANELHSTYMTAEKIYVDTITSGTGSITIEGDLLFSTQSSSSFLETSWSLKEHNTFQNSHEGWSHLDRHSCDGINHFLGGKCELAEQELGKTFNISRHNLLRVTATLHMLGPWNGESAYMKIDGNIVWSQSGLSHHSGLKICGQEFPDTRYGIHIDVTVPHISESAEVKFGSTLKSEPCLASFAVDDVMIYSRIKL</sequence>